<protein>
    <recommendedName>
        <fullName evidence="3">Bacteriophage HK97-gp10 tail-component</fullName>
    </recommendedName>
</protein>
<gene>
    <name evidence="1" type="ORF">ACFOEX_12935</name>
</gene>
<name>A0ABV7LHC3_9HYPH</name>
<dbReference type="Proteomes" id="UP001595536">
    <property type="component" value="Unassembled WGS sequence"/>
</dbReference>
<accession>A0ABV7LHC3</accession>
<comment type="caution">
    <text evidence="1">The sequence shown here is derived from an EMBL/GenBank/DDBJ whole genome shotgun (WGS) entry which is preliminary data.</text>
</comment>
<evidence type="ECO:0008006" key="3">
    <source>
        <dbReference type="Google" id="ProtNLM"/>
    </source>
</evidence>
<dbReference type="EMBL" id="JBHRUV010000098">
    <property type="protein sequence ID" value="MFC3267246.1"/>
    <property type="molecule type" value="Genomic_DNA"/>
</dbReference>
<evidence type="ECO:0000313" key="1">
    <source>
        <dbReference type="EMBL" id="MFC3267246.1"/>
    </source>
</evidence>
<evidence type="ECO:0000313" key="2">
    <source>
        <dbReference type="Proteomes" id="UP001595536"/>
    </source>
</evidence>
<organism evidence="1 2">
    <name type="scientific">Camelimonas abortus</name>
    <dbReference type="NCBI Taxonomy" id="1017184"/>
    <lineage>
        <taxon>Bacteria</taxon>
        <taxon>Pseudomonadati</taxon>
        <taxon>Pseudomonadota</taxon>
        <taxon>Alphaproteobacteria</taxon>
        <taxon>Hyphomicrobiales</taxon>
        <taxon>Chelatococcaceae</taxon>
        <taxon>Camelimonas</taxon>
    </lineage>
</organism>
<keyword evidence="2" id="KW-1185">Reference proteome</keyword>
<dbReference type="RefSeq" id="WP_376868988.1">
    <property type="nucleotide sequence ID" value="NZ_JBHRUV010000098.1"/>
</dbReference>
<reference evidence="2" key="1">
    <citation type="journal article" date="2019" name="Int. J. Syst. Evol. Microbiol.">
        <title>The Global Catalogue of Microorganisms (GCM) 10K type strain sequencing project: providing services to taxonomists for standard genome sequencing and annotation.</title>
        <authorList>
            <consortium name="The Broad Institute Genomics Platform"/>
            <consortium name="The Broad Institute Genome Sequencing Center for Infectious Disease"/>
            <person name="Wu L."/>
            <person name="Ma J."/>
        </authorList>
    </citation>
    <scope>NUCLEOTIDE SEQUENCE [LARGE SCALE GENOMIC DNA]</scope>
    <source>
        <strain evidence="2">CCM 7941</strain>
    </source>
</reference>
<proteinExistence type="predicted"/>
<sequence>MTEKAFQKIKAGLEDARDMLAAAPAAPAQEPVTPDVTARFVTSSGCIQGFQSVPVSAVRMSDDGTQLDVDLDYWPPAASPQVKVKPLVWEEHPAGLVASAGGIGEAYIIDTRIARRVHFMKGMDHNRTYPSLEAAKAAAQADFERRVRACLVGKIVNKDLDGGGDND</sequence>